<protein>
    <submittedName>
        <fullName evidence="3">Uncharacterized protein</fullName>
    </submittedName>
</protein>
<accession>A0AAE0VYC6</accession>
<evidence type="ECO:0000313" key="4">
    <source>
        <dbReference type="Proteomes" id="UP001195483"/>
    </source>
</evidence>
<name>A0AAE0VYC6_9BIVA</name>
<dbReference type="AlphaFoldDB" id="A0AAE0VYC6"/>
<organism evidence="3 4">
    <name type="scientific">Potamilus streckersoni</name>
    <dbReference type="NCBI Taxonomy" id="2493646"/>
    <lineage>
        <taxon>Eukaryota</taxon>
        <taxon>Metazoa</taxon>
        <taxon>Spiralia</taxon>
        <taxon>Lophotrochozoa</taxon>
        <taxon>Mollusca</taxon>
        <taxon>Bivalvia</taxon>
        <taxon>Autobranchia</taxon>
        <taxon>Heteroconchia</taxon>
        <taxon>Palaeoheterodonta</taxon>
        <taxon>Unionida</taxon>
        <taxon>Unionoidea</taxon>
        <taxon>Unionidae</taxon>
        <taxon>Ambleminae</taxon>
        <taxon>Lampsilini</taxon>
        <taxon>Potamilus</taxon>
    </lineage>
</organism>
<gene>
    <name evidence="3" type="ORF">CHS0354_021513</name>
</gene>
<evidence type="ECO:0000313" key="3">
    <source>
        <dbReference type="EMBL" id="KAK3595198.1"/>
    </source>
</evidence>
<evidence type="ECO:0000256" key="1">
    <source>
        <dbReference type="SAM" id="MobiDB-lite"/>
    </source>
</evidence>
<dbReference type="EMBL" id="JAEAOA010001321">
    <property type="protein sequence ID" value="KAK3595198.1"/>
    <property type="molecule type" value="Genomic_DNA"/>
</dbReference>
<keyword evidence="4" id="KW-1185">Reference proteome</keyword>
<proteinExistence type="predicted"/>
<feature type="chain" id="PRO_5041936158" evidence="2">
    <location>
        <begin position="18"/>
        <end position="300"/>
    </location>
</feature>
<reference evidence="3" key="3">
    <citation type="submission" date="2023-05" db="EMBL/GenBank/DDBJ databases">
        <authorList>
            <person name="Smith C.H."/>
        </authorList>
    </citation>
    <scope>NUCLEOTIDE SEQUENCE</scope>
    <source>
        <strain evidence="3">CHS0354</strain>
        <tissue evidence="3">Mantle</tissue>
    </source>
</reference>
<reference evidence="3" key="1">
    <citation type="journal article" date="2021" name="Genome Biol. Evol.">
        <title>A High-Quality Reference Genome for a Parasitic Bivalve with Doubly Uniparental Inheritance (Bivalvia: Unionida).</title>
        <authorList>
            <person name="Smith C.H."/>
        </authorList>
    </citation>
    <scope>NUCLEOTIDE SEQUENCE</scope>
    <source>
        <strain evidence="3">CHS0354</strain>
    </source>
</reference>
<keyword evidence="2" id="KW-0732">Signal</keyword>
<comment type="caution">
    <text evidence="3">The sequence shown here is derived from an EMBL/GenBank/DDBJ whole genome shotgun (WGS) entry which is preliminary data.</text>
</comment>
<feature type="signal peptide" evidence="2">
    <location>
        <begin position="1"/>
        <end position="17"/>
    </location>
</feature>
<feature type="region of interest" description="Disordered" evidence="1">
    <location>
        <begin position="265"/>
        <end position="300"/>
    </location>
</feature>
<sequence>MFWILALIVFLTAPILAADGSSCMNSSKSRFNLSCSDDGKIFDINVTAALGNCGQSTCNGNTPHLIMQKLSCYWKNNCTIDLPNDIIVQTTDNSDKCTGTKPDILVLYSWKCTSESVQVYDFQEKTGSNMSFDRGILRSHSRFPWDYFFSDFCTNSKSFSSCSRTVKFWLKPKYTFVITVHKINVTEPDSLTWYTKQDTTPRPVSMGTMTFDDSAEAISLQLNLTEDSNGDSGFLICYQSLSIGNAPKDACTDLTTLHFNPQILKSRGDKDATKRKGGKKKGKNKTETNGKQKSGKKPKG</sequence>
<dbReference type="Proteomes" id="UP001195483">
    <property type="component" value="Unassembled WGS sequence"/>
</dbReference>
<reference evidence="3" key="2">
    <citation type="journal article" date="2021" name="Genome Biol. Evol.">
        <title>Developing a high-quality reference genome for a parasitic bivalve with doubly uniparental inheritance (Bivalvia: Unionida).</title>
        <authorList>
            <person name="Smith C.H."/>
        </authorList>
    </citation>
    <scope>NUCLEOTIDE SEQUENCE</scope>
    <source>
        <strain evidence="3">CHS0354</strain>
        <tissue evidence="3">Mantle</tissue>
    </source>
</reference>
<evidence type="ECO:0000256" key="2">
    <source>
        <dbReference type="SAM" id="SignalP"/>
    </source>
</evidence>